<dbReference type="Proteomes" id="UP000626210">
    <property type="component" value="Unassembled WGS sequence"/>
</dbReference>
<evidence type="ECO:0000313" key="3">
    <source>
        <dbReference type="Proteomes" id="UP000626210"/>
    </source>
</evidence>
<evidence type="ECO:0000313" key="2">
    <source>
        <dbReference type="EMBL" id="GHC85230.1"/>
    </source>
</evidence>
<comment type="caution">
    <text evidence="2">The sequence shown here is derived from an EMBL/GenBank/DDBJ whole genome shotgun (WGS) entry which is preliminary data.</text>
</comment>
<keyword evidence="3" id="KW-1185">Reference proteome</keyword>
<feature type="domain" description="DUF6429" evidence="1">
    <location>
        <begin position="4"/>
        <end position="73"/>
    </location>
</feature>
<gene>
    <name evidence="2" type="ORF">GCM10007320_30020</name>
</gene>
<sequence length="80" mass="8753">MDYDEERIDEVALALLAAFSFDGGRSWKGFDFGVLDRLHAKGMLGDPVGRAKSVWLTEQGLAQGLRAAERLFGVVPPESD</sequence>
<name>A0ABQ3G310_9BURK</name>
<dbReference type="InterPro" id="IPR045489">
    <property type="entry name" value="DUF6429"/>
</dbReference>
<dbReference type="RefSeq" id="WP_189687757.1">
    <property type="nucleotide sequence ID" value="NZ_BMYK01000008.1"/>
</dbReference>
<accession>A0ABQ3G310</accession>
<proteinExistence type="predicted"/>
<protein>
    <recommendedName>
        <fullName evidence="1">DUF6429 domain-containing protein</fullName>
    </recommendedName>
</protein>
<evidence type="ECO:0000259" key="1">
    <source>
        <dbReference type="Pfam" id="PF20008"/>
    </source>
</evidence>
<organism evidence="2 3">
    <name type="scientific">Pseudorhodoferax aquiterrae</name>
    <dbReference type="NCBI Taxonomy" id="747304"/>
    <lineage>
        <taxon>Bacteria</taxon>
        <taxon>Pseudomonadati</taxon>
        <taxon>Pseudomonadota</taxon>
        <taxon>Betaproteobacteria</taxon>
        <taxon>Burkholderiales</taxon>
        <taxon>Comamonadaceae</taxon>
    </lineage>
</organism>
<dbReference type="Pfam" id="PF20008">
    <property type="entry name" value="DUF6429"/>
    <property type="match status" value="1"/>
</dbReference>
<reference evidence="3" key="1">
    <citation type="journal article" date="2019" name="Int. J. Syst. Evol. Microbiol.">
        <title>The Global Catalogue of Microorganisms (GCM) 10K type strain sequencing project: providing services to taxonomists for standard genome sequencing and annotation.</title>
        <authorList>
            <consortium name="The Broad Institute Genomics Platform"/>
            <consortium name="The Broad Institute Genome Sequencing Center for Infectious Disease"/>
            <person name="Wu L."/>
            <person name="Ma J."/>
        </authorList>
    </citation>
    <scope>NUCLEOTIDE SEQUENCE [LARGE SCALE GENOMIC DNA]</scope>
    <source>
        <strain evidence="3">KCTC 23314</strain>
    </source>
</reference>
<dbReference type="EMBL" id="BMYK01000008">
    <property type="protein sequence ID" value="GHC85230.1"/>
    <property type="molecule type" value="Genomic_DNA"/>
</dbReference>